<feature type="domain" description="S1 motif" evidence="5">
    <location>
        <begin position="238"/>
        <end position="324"/>
    </location>
</feature>
<organism evidence="6 7">
    <name type="scientific">Chlamydomonas incerta</name>
    <dbReference type="NCBI Taxonomy" id="51695"/>
    <lineage>
        <taxon>Eukaryota</taxon>
        <taxon>Viridiplantae</taxon>
        <taxon>Chlorophyta</taxon>
        <taxon>core chlorophytes</taxon>
        <taxon>Chlorophyceae</taxon>
        <taxon>CS clade</taxon>
        <taxon>Chlamydomonadales</taxon>
        <taxon>Chlamydomonadaceae</taxon>
        <taxon>Chlamydomonas</taxon>
    </lineage>
</organism>
<accession>A0A835WAQ2</accession>
<dbReference type="GO" id="GO:1990904">
    <property type="term" value="C:ribonucleoprotein complex"/>
    <property type="evidence" value="ECO:0007669"/>
    <property type="project" value="UniProtKB-KW"/>
</dbReference>
<dbReference type="OrthoDB" id="412781at2759"/>
<dbReference type="PANTHER" id="PTHR10724:SF7">
    <property type="entry name" value="SMALL RIBOSOMAL SUBUNIT PROTEIN BS1C"/>
    <property type="match status" value="1"/>
</dbReference>
<evidence type="ECO:0000256" key="1">
    <source>
        <dbReference type="ARBA" id="ARBA00006767"/>
    </source>
</evidence>
<feature type="compositionally biased region" description="Low complexity" evidence="4">
    <location>
        <begin position="460"/>
        <end position="478"/>
    </location>
</feature>
<name>A0A835WAQ2_CHLIN</name>
<feature type="domain" description="S1 motif" evidence="5">
    <location>
        <begin position="31"/>
        <end position="109"/>
    </location>
</feature>
<feature type="region of interest" description="Disordered" evidence="4">
    <location>
        <begin position="503"/>
        <end position="522"/>
    </location>
</feature>
<dbReference type="PROSITE" id="PS50126">
    <property type="entry name" value="S1"/>
    <property type="match status" value="3"/>
</dbReference>
<dbReference type="SUPFAM" id="SSF50249">
    <property type="entry name" value="Nucleic acid-binding proteins"/>
    <property type="match status" value="2"/>
</dbReference>
<dbReference type="InterPro" id="IPR012340">
    <property type="entry name" value="NA-bd_OB-fold"/>
</dbReference>
<evidence type="ECO:0000256" key="4">
    <source>
        <dbReference type="SAM" id="MobiDB-lite"/>
    </source>
</evidence>
<comment type="similarity">
    <text evidence="1">Belongs to the bacterial ribosomal protein bS1 family.</text>
</comment>
<gene>
    <name evidence="6" type="ORF">HXX76_002236</name>
</gene>
<proteinExistence type="inferred from homology"/>
<dbReference type="InterPro" id="IPR003029">
    <property type="entry name" value="S1_domain"/>
</dbReference>
<dbReference type="AlphaFoldDB" id="A0A835WAQ2"/>
<reference evidence="6" key="1">
    <citation type="journal article" date="2020" name="bioRxiv">
        <title>Comparative genomics of Chlamydomonas.</title>
        <authorList>
            <person name="Craig R.J."/>
            <person name="Hasan A.R."/>
            <person name="Ness R.W."/>
            <person name="Keightley P.D."/>
        </authorList>
    </citation>
    <scope>NUCLEOTIDE SEQUENCE</scope>
    <source>
        <strain evidence="6">SAG 7.73</strain>
    </source>
</reference>
<evidence type="ECO:0000313" key="6">
    <source>
        <dbReference type="EMBL" id="KAG2443896.1"/>
    </source>
</evidence>
<dbReference type="SMART" id="SM00316">
    <property type="entry name" value="S1"/>
    <property type="match status" value="3"/>
</dbReference>
<evidence type="ECO:0000256" key="3">
    <source>
        <dbReference type="ARBA" id="ARBA00023274"/>
    </source>
</evidence>
<dbReference type="Pfam" id="PF00575">
    <property type="entry name" value="S1"/>
    <property type="match status" value="2"/>
</dbReference>
<feature type="compositionally biased region" description="Low complexity" evidence="4">
    <location>
        <begin position="503"/>
        <end position="516"/>
    </location>
</feature>
<evidence type="ECO:0000259" key="5">
    <source>
        <dbReference type="PROSITE" id="PS50126"/>
    </source>
</evidence>
<keyword evidence="7" id="KW-1185">Reference proteome</keyword>
<feature type="domain" description="S1 motif" evidence="5">
    <location>
        <begin position="572"/>
        <end position="643"/>
    </location>
</feature>
<dbReference type="GO" id="GO:0005840">
    <property type="term" value="C:ribosome"/>
    <property type="evidence" value="ECO:0007669"/>
    <property type="project" value="UniProtKB-KW"/>
</dbReference>
<dbReference type="PANTHER" id="PTHR10724">
    <property type="entry name" value="30S RIBOSOMAL PROTEIN S1"/>
    <property type="match status" value="1"/>
</dbReference>
<keyword evidence="3" id="KW-0687">Ribonucleoprotein</keyword>
<dbReference type="GO" id="GO:0003735">
    <property type="term" value="F:structural constituent of ribosome"/>
    <property type="evidence" value="ECO:0007669"/>
    <property type="project" value="TreeGrafter"/>
</dbReference>
<dbReference type="InterPro" id="IPR050437">
    <property type="entry name" value="Ribos_protein_bS1-like"/>
</dbReference>
<dbReference type="Gene3D" id="2.40.50.140">
    <property type="entry name" value="Nucleic acid-binding proteins"/>
    <property type="match status" value="2"/>
</dbReference>
<dbReference type="GO" id="GO:0003729">
    <property type="term" value="F:mRNA binding"/>
    <property type="evidence" value="ECO:0007669"/>
    <property type="project" value="TreeGrafter"/>
</dbReference>
<dbReference type="FunFam" id="2.40.50.140:FF:000103">
    <property type="entry name" value="protein RRP5 homolog"/>
    <property type="match status" value="1"/>
</dbReference>
<feature type="region of interest" description="Disordered" evidence="4">
    <location>
        <begin position="455"/>
        <end position="478"/>
    </location>
</feature>
<dbReference type="CDD" id="cd00164">
    <property type="entry name" value="S1_like"/>
    <property type="match status" value="1"/>
</dbReference>
<dbReference type="GO" id="GO:0006412">
    <property type="term" value="P:translation"/>
    <property type="evidence" value="ECO:0007669"/>
    <property type="project" value="TreeGrafter"/>
</dbReference>
<comment type="caution">
    <text evidence="6">The sequence shown here is derived from an EMBL/GenBank/DDBJ whole genome shotgun (WGS) entry which is preliminary data.</text>
</comment>
<dbReference type="EMBL" id="JAEHOC010000003">
    <property type="protein sequence ID" value="KAG2443896.1"/>
    <property type="molecule type" value="Genomic_DNA"/>
</dbReference>
<evidence type="ECO:0000313" key="7">
    <source>
        <dbReference type="Proteomes" id="UP000650467"/>
    </source>
</evidence>
<evidence type="ECO:0000256" key="2">
    <source>
        <dbReference type="ARBA" id="ARBA00022980"/>
    </source>
</evidence>
<sequence>MPPARLRTEWAATPGAHGGATAAAPTACGSQTLVDGVVVAPVASGVLVRLTAVDKERVHRLHVRDISCTPMRDWAPAEDLAALFKPGDPVRVLVEKVEPGSGRLLLSTRHLEKEPGDMLRDPQAVYATAEEAAKAWRQLFADGDKVTALVAGLTETGSVLLSTALLERCAGDMLRDPQAVYDGAEAAAAAWRQAQQPPYGVLGGIYGVVTSTAVMDAIEDMKAAALSQDGEPMAYQVGQVMTGVMTSKDPVQGIWIQLGAGGGRALLPPSEISLNDAVPDADKVERFGVGVGEEVRALVLGLEHEAAVAADGSGGGAALRVSTAQIELRKVLSAREITRDPEAAAGGGGATAGGGVDRTAVFKVGDRVRALVRQLWPRDLRITLSTAVLERQPGDMLRDPQAVYDGAAEAAEAWRQALRSSCEGGRNLHVEAEVVSVGPRICWLKLPNGVDGFLRLPDTPSSSRGSQRSQPAGPLVDSAAGGELEQAEAEGGMDSLREETAAVDEAAAAGPEPAVAAEEKDEEEEAAAAGVAELQVGDRLVVRLIAVDDVLGLAPPVPEKELKKAIATLTVGQVVDGTVQSVQPYGAFVQLSAHAGLVGMVHVSEISKKRVFNTSSVFKPGDALRVMVMSVDAERRRVTLSTRALEKAAGDMLTDRQSVYDGAEEAAAEWRLRRASPPETLAEKPQAAKERTGKVRRRRDAEAAEILDAV</sequence>
<dbReference type="Proteomes" id="UP000650467">
    <property type="component" value="Unassembled WGS sequence"/>
</dbReference>
<protein>
    <recommendedName>
        <fullName evidence="5">S1 motif domain-containing protein</fullName>
    </recommendedName>
</protein>
<feature type="region of interest" description="Disordered" evidence="4">
    <location>
        <begin position="673"/>
        <end position="700"/>
    </location>
</feature>
<keyword evidence="2" id="KW-0689">Ribosomal protein</keyword>